<dbReference type="InterPro" id="IPR011101">
    <property type="entry name" value="DUF5131"/>
</dbReference>
<sequence length="292" mass="33964">MNKSKIEWCDSTWNPVTGCLHGCTYCYARKIANRFYNPNFDDFHRLADGSQKVIHEPIKDWNTGKYIPYPYCFEPTFHRYRLEEPSQKKKPKNIFVVSMGDLFGEWVPDEWIDEVFQSCFNADRHRYMFLTKNPKRYDLIIDYTAGEERGIEEIEIWNNMWFGTTINSQNDERRVVELLGFDEGHKFLSIEPLLGEIDLTDIPGLSFPGCTTHDTLQGKLCHLDDDGSLTKANKIEWVIVGAETGPGAKPPEPEWVQSIIDQCRDAGIPIFLKNNLNWPMRIQEFPWDAKGE</sequence>
<reference evidence="1 2" key="1">
    <citation type="journal article" date="2013" name="Genome Announc.">
        <title>Draft Genome Sequence of the Cellulolytic Bacterium Clostridium papyrosolvens C7 (ATCC 700395).</title>
        <authorList>
            <person name="Zepeda V."/>
            <person name="Dassa B."/>
            <person name="Borovok I."/>
            <person name="Lamed R."/>
            <person name="Bayer E.A."/>
            <person name="Cate J.H."/>
        </authorList>
    </citation>
    <scope>NUCLEOTIDE SEQUENCE [LARGE SCALE GENOMIC DNA]</scope>
    <source>
        <strain evidence="1 2">C7</strain>
    </source>
</reference>
<dbReference type="Proteomes" id="UP000016860">
    <property type="component" value="Unassembled WGS sequence"/>
</dbReference>
<evidence type="ECO:0000313" key="1">
    <source>
        <dbReference type="EMBL" id="EPR12479.1"/>
    </source>
</evidence>
<dbReference type="EMBL" id="ATAY01000026">
    <property type="protein sequence ID" value="EPR12479.1"/>
    <property type="molecule type" value="Genomic_DNA"/>
</dbReference>
<protein>
    <recommendedName>
        <fullName evidence="3">Phage protein Gp37/Gp68</fullName>
    </recommendedName>
</protein>
<evidence type="ECO:0000313" key="2">
    <source>
        <dbReference type="Proteomes" id="UP000016860"/>
    </source>
</evidence>
<gene>
    <name evidence="1" type="ORF">L323_07955</name>
</gene>
<dbReference type="Pfam" id="PF07505">
    <property type="entry name" value="DUF5131"/>
    <property type="match status" value="1"/>
</dbReference>
<dbReference type="STRING" id="1330534.L323_07955"/>
<proteinExistence type="predicted"/>
<accession>U4R2B2</accession>
<organism evidence="1 2">
    <name type="scientific">Ruminiclostridium papyrosolvens C7</name>
    <dbReference type="NCBI Taxonomy" id="1330534"/>
    <lineage>
        <taxon>Bacteria</taxon>
        <taxon>Bacillati</taxon>
        <taxon>Bacillota</taxon>
        <taxon>Clostridia</taxon>
        <taxon>Eubacteriales</taxon>
        <taxon>Oscillospiraceae</taxon>
        <taxon>Ruminiclostridium</taxon>
    </lineage>
</organism>
<name>U4R2B2_9FIRM</name>
<evidence type="ECO:0008006" key="3">
    <source>
        <dbReference type="Google" id="ProtNLM"/>
    </source>
</evidence>
<comment type="caution">
    <text evidence="1">The sequence shown here is derived from an EMBL/GenBank/DDBJ whole genome shotgun (WGS) entry which is preliminary data.</text>
</comment>
<dbReference type="RefSeq" id="WP_020815144.1">
    <property type="nucleotide sequence ID" value="NZ_ATAY01000026.1"/>
</dbReference>
<dbReference type="OrthoDB" id="9787478at2"/>
<dbReference type="PATRIC" id="fig|1330534.3.peg.1590"/>
<dbReference type="AlphaFoldDB" id="U4R2B2"/>